<evidence type="ECO:0000313" key="5">
    <source>
        <dbReference type="Proteomes" id="UP000824988"/>
    </source>
</evidence>
<dbReference type="Gene3D" id="3.10.590.10">
    <property type="entry name" value="ph1033 like domains"/>
    <property type="match status" value="1"/>
</dbReference>
<accession>A0A8D5ALA5</accession>
<evidence type="ECO:0000256" key="2">
    <source>
        <dbReference type="SAM" id="MobiDB-lite"/>
    </source>
</evidence>
<evidence type="ECO:0000313" key="4">
    <source>
        <dbReference type="EMBL" id="BBL72644.1"/>
    </source>
</evidence>
<dbReference type="EMBL" id="AP019782">
    <property type="protein sequence ID" value="BBL72644.1"/>
    <property type="molecule type" value="Genomic_DNA"/>
</dbReference>
<dbReference type="Pfam" id="PF01878">
    <property type="entry name" value="EVE"/>
    <property type="match status" value="1"/>
</dbReference>
<dbReference type="AlphaFoldDB" id="A0A8D5ALA5"/>
<gene>
    <name evidence="4" type="ORF">MoryE10_32500</name>
</gene>
<feature type="domain" description="EVE" evidence="3">
    <location>
        <begin position="2"/>
        <end position="150"/>
    </location>
</feature>
<name>A0A8D5ALA5_9GAMM</name>
<proteinExistence type="predicted"/>
<protein>
    <submittedName>
        <fullName evidence="4">DUF55 domain-containing protein</fullName>
    </submittedName>
</protein>
<evidence type="ECO:0000256" key="1">
    <source>
        <dbReference type="ARBA" id="ARBA00022553"/>
    </source>
</evidence>
<dbReference type="KEGG" id="moz:MoryE10_32500"/>
<dbReference type="PANTHER" id="PTHR14087:SF7">
    <property type="entry name" value="THYMOCYTE NUCLEAR PROTEIN 1"/>
    <property type="match status" value="1"/>
</dbReference>
<dbReference type="InterPro" id="IPR052181">
    <property type="entry name" value="5hmC_binding"/>
</dbReference>
<dbReference type="RefSeq" id="WP_054774009.1">
    <property type="nucleotide sequence ID" value="NZ_AP019782.1"/>
</dbReference>
<dbReference type="CDD" id="cd21133">
    <property type="entry name" value="EVE"/>
    <property type="match status" value="1"/>
</dbReference>
<feature type="region of interest" description="Disordered" evidence="2">
    <location>
        <begin position="73"/>
        <end position="94"/>
    </location>
</feature>
<feature type="compositionally biased region" description="Basic and acidic residues" evidence="2">
    <location>
        <begin position="73"/>
        <end position="88"/>
    </location>
</feature>
<dbReference type="Proteomes" id="UP000824988">
    <property type="component" value="Chromosome"/>
</dbReference>
<dbReference type="FunFam" id="3.10.590.10:FF:000003">
    <property type="entry name" value="Thymocyte nuclear protein 1"/>
    <property type="match status" value="1"/>
</dbReference>
<organism evidence="4 5">
    <name type="scientific">Methylogaea oryzae</name>
    <dbReference type="NCBI Taxonomy" id="1295382"/>
    <lineage>
        <taxon>Bacteria</taxon>
        <taxon>Pseudomonadati</taxon>
        <taxon>Pseudomonadota</taxon>
        <taxon>Gammaproteobacteria</taxon>
        <taxon>Methylococcales</taxon>
        <taxon>Methylococcaceae</taxon>
        <taxon>Methylogaea</taxon>
    </lineage>
</organism>
<reference evidence="4" key="1">
    <citation type="submission" date="2019-06" db="EMBL/GenBank/DDBJ databases">
        <title>Complete genome sequence of Methylogaea oryzae strain JCM16910.</title>
        <authorList>
            <person name="Asakawa S."/>
        </authorList>
    </citation>
    <scope>NUCLEOTIDE SEQUENCE</scope>
    <source>
        <strain evidence="4">E10</strain>
    </source>
</reference>
<dbReference type="SUPFAM" id="SSF88697">
    <property type="entry name" value="PUA domain-like"/>
    <property type="match status" value="1"/>
</dbReference>
<dbReference type="InterPro" id="IPR002740">
    <property type="entry name" value="EVE_domain"/>
</dbReference>
<evidence type="ECO:0000259" key="3">
    <source>
        <dbReference type="Pfam" id="PF01878"/>
    </source>
</evidence>
<dbReference type="InterPro" id="IPR015947">
    <property type="entry name" value="PUA-like_sf"/>
</dbReference>
<sequence length="152" mass="17591">MQYWLMKSEPSEFSYDDLVARPDQTEHWDGVRNYQARNMLRDQMKRGDQVFFYHSNCAEPGIVGIAEISREGYPDHTAFDPDSKHPDPASDPANPRWFMVDVKPVRKLKRTITLAELKDRPELGDLALVRRGNRLSIMPVAADQWAFILSLE</sequence>
<dbReference type="PANTHER" id="PTHR14087">
    <property type="entry name" value="THYMOCYTE NUCLEAR PROTEIN 1"/>
    <property type="match status" value="1"/>
</dbReference>
<dbReference type="InterPro" id="IPR047197">
    <property type="entry name" value="THYN1-like_EVE"/>
</dbReference>
<keyword evidence="5" id="KW-1185">Reference proteome</keyword>
<keyword evidence="1" id="KW-0597">Phosphoprotein</keyword>